<reference evidence="8 9" key="1">
    <citation type="submission" date="2017-12" db="EMBL/GenBank/DDBJ databases">
        <authorList>
            <person name="Pombert J.-F."/>
            <person name="Haag K.L."/>
            <person name="Ebert D."/>
        </authorList>
    </citation>
    <scope>NUCLEOTIDE SEQUENCE [LARGE SCALE GENOMIC DNA]</scope>
    <source>
        <strain evidence="8">IL-BN-2</strain>
    </source>
</reference>
<proteinExistence type="inferred from homology"/>
<dbReference type="AlphaFoldDB" id="A0A4V2JUF2"/>
<evidence type="ECO:0000256" key="6">
    <source>
        <dbReference type="ARBA" id="ARBA00038129"/>
    </source>
</evidence>
<dbReference type="Gene3D" id="1.10.20.10">
    <property type="entry name" value="Histone, subunit A"/>
    <property type="match status" value="1"/>
</dbReference>
<dbReference type="PANTHER" id="PTHR10252:SF8">
    <property type="entry name" value="NUCLEAR TRANSCRIPTION FACTOR Y SUBUNIT GAMMA"/>
    <property type="match status" value="1"/>
</dbReference>
<evidence type="ECO:0000256" key="2">
    <source>
        <dbReference type="ARBA" id="ARBA00023015"/>
    </source>
</evidence>
<dbReference type="CDD" id="cd22908">
    <property type="entry name" value="HFD_NFYC-like"/>
    <property type="match status" value="1"/>
</dbReference>
<dbReference type="PANTHER" id="PTHR10252">
    <property type="entry name" value="HISTONE-LIKE TRANSCRIPTION FACTOR CCAAT-RELATED"/>
    <property type="match status" value="1"/>
</dbReference>
<feature type="non-terminal residue" evidence="8">
    <location>
        <position position="1"/>
    </location>
</feature>
<keyword evidence="5" id="KW-0539">Nucleus</keyword>
<keyword evidence="3" id="KW-0238">DNA-binding</keyword>
<evidence type="ECO:0000256" key="5">
    <source>
        <dbReference type="ARBA" id="ARBA00023242"/>
    </source>
</evidence>
<evidence type="ECO:0000256" key="1">
    <source>
        <dbReference type="ARBA" id="ARBA00004123"/>
    </source>
</evidence>
<dbReference type="FunFam" id="1.10.20.10:FF:000062">
    <property type="entry name" value="Nuclear transcription factor Y subunit C"/>
    <property type="match status" value="1"/>
</dbReference>
<dbReference type="GO" id="GO:0001228">
    <property type="term" value="F:DNA-binding transcription activator activity, RNA polymerase II-specific"/>
    <property type="evidence" value="ECO:0007669"/>
    <property type="project" value="TreeGrafter"/>
</dbReference>
<dbReference type="InterPro" id="IPR050568">
    <property type="entry name" value="Transcr_DNA_Rep_Reg"/>
</dbReference>
<dbReference type="Proteomes" id="UP000293045">
    <property type="component" value="Unassembled WGS sequence"/>
</dbReference>
<dbReference type="InterPro" id="IPR009072">
    <property type="entry name" value="Histone-fold"/>
</dbReference>
<dbReference type="SUPFAM" id="SSF47113">
    <property type="entry name" value="Histone-fold"/>
    <property type="match status" value="1"/>
</dbReference>
<evidence type="ECO:0000256" key="4">
    <source>
        <dbReference type="ARBA" id="ARBA00023163"/>
    </source>
</evidence>
<comment type="similarity">
    <text evidence="6">Belongs to the NFYC/HAP5 subunit family.</text>
</comment>
<dbReference type="InterPro" id="IPR003958">
    <property type="entry name" value="CBFA_NFYB_domain"/>
</dbReference>
<dbReference type="VEuPathDB" id="MicrosporidiaDB:CWI36_0019p0040"/>
<comment type="subcellular location">
    <subcellularLocation>
        <location evidence="1">Nucleus</location>
    </subcellularLocation>
</comment>
<dbReference type="GO" id="GO:0000978">
    <property type="term" value="F:RNA polymerase II cis-regulatory region sequence-specific DNA binding"/>
    <property type="evidence" value="ECO:0007669"/>
    <property type="project" value="TreeGrafter"/>
</dbReference>
<evidence type="ECO:0000313" key="9">
    <source>
        <dbReference type="Proteomes" id="UP000293045"/>
    </source>
</evidence>
<gene>
    <name evidence="8" type="ORF">CWI39_1959p0010</name>
</gene>
<protein>
    <submittedName>
        <fullName evidence="8">Transcriptional activator</fullName>
    </submittedName>
</protein>
<evidence type="ECO:0000259" key="7">
    <source>
        <dbReference type="Pfam" id="PF00808"/>
    </source>
</evidence>
<comment type="caution">
    <text evidence="8">The sequence shown here is derived from an EMBL/GenBank/DDBJ whole genome shotgun (WGS) entry which is preliminary data.</text>
</comment>
<name>A0A4V2JUF2_9MICR</name>
<evidence type="ECO:0000256" key="3">
    <source>
        <dbReference type="ARBA" id="ARBA00023125"/>
    </source>
</evidence>
<dbReference type="GO" id="GO:0016602">
    <property type="term" value="C:CCAAT-binding factor complex"/>
    <property type="evidence" value="ECO:0007669"/>
    <property type="project" value="TreeGrafter"/>
</dbReference>
<sequence length="189" mass="22397">IFILRILNFYKTLILKKDFYFLSILKQCFIINYILALQSEIMNPNHLPSKQSSKTIIERFWHTSIDKAEHEPPNYKDFQLPLARIKRLMKVEEEVKMVASEVPILFSKVAEVFIEELTLRAWLNTEENKRRILQKNDLSAAVKTSDMFDFLIYIIPRSDLGQSLEQYDESEYGEQKKFNDRGGIEEIDR</sequence>
<keyword evidence="2" id="KW-0805">Transcription regulation</keyword>
<keyword evidence="4" id="KW-0804">Transcription</keyword>
<dbReference type="VEuPathDB" id="MicrosporidiaDB:CWI39_1959p0010"/>
<organism evidence="8 9">
    <name type="scientific">Hamiltosporidium magnivora</name>
    <dbReference type="NCBI Taxonomy" id="148818"/>
    <lineage>
        <taxon>Eukaryota</taxon>
        <taxon>Fungi</taxon>
        <taxon>Fungi incertae sedis</taxon>
        <taxon>Microsporidia</taxon>
        <taxon>Dubosqiidae</taxon>
        <taxon>Hamiltosporidium</taxon>
    </lineage>
</organism>
<accession>A0A4V2JUF2</accession>
<dbReference type="EMBL" id="PIXR01001959">
    <property type="protein sequence ID" value="TBT99611.1"/>
    <property type="molecule type" value="Genomic_DNA"/>
</dbReference>
<dbReference type="Pfam" id="PF00808">
    <property type="entry name" value="CBFD_NFYB_HMF"/>
    <property type="match status" value="1"/>
</dbReference>
<feature type="domain" description="Transcription factor CBF/NF-Y/archaeal histone" evidence="7">
    <location>
        <begin position="79"/>
        <end position="142"/>
    </location>
</feature>
<dbReference type="GO" id="GO:0046982">
    <property type="term" value="F:protein heterodimerization activity"/>
    <property type="evidence" value="ECO:0007669"/>
    <property type="project" value="InterPro"/>
</dbReference>
<evidence type="ECO:0000313" key="8">
    <source>
        <dbReference type="EMBL" id="TBT99611.1"/>
    </source>
</evidence>